<proteinExistence type="predicted"/>
<protein>
    <submittedName>
        <fullName evidence="1">Uncharacterized protein</fullName>
    </submittedName>
</protein>
<dbReference type="EMBL" id="CM042033">
    <property type="protein sequence ID" value="KAI3773839.1"/>
    <property type="molecule type" value="Genomic_DNA"/>
</dbReference>
<comment type="caution">
    <text evidence="1">The sequence shown here is derived from an EMBL/GenBank/DDBJ whole genome shotgun (WGS) entry which is preliminary data.</text>
</comment>
<evidence type="ECO:0000313" key="1">
    <source>
        <dbReference type="EMBL" id="KAI3773839.1"/>
    </source>
</evidence>
<gene>
    <name evidence="1" type="ORF">L1987_48375</name>
</gene>
<sequence length="238" mass="27093">MSFGGEKRDRRGKVFVEMKKWFGELNMNTMLKVVAGKRYIRSVEGEDEEEMMICRGTMKRVGRELDSMFGKWLEEHRRKRSSNNAIESLIVGGADTTTVMLTWTLSLLLNNRYARIKAQEEVETQVGKDRQLHRDPKIWPDPYEFRAESFLTPDQKGLDVMVMDFELIPFGAERRSCPGIGLADHMLHMVLATLLQNFDMSTPNGEPVDMTMIAGLTNAKASPLQVVLSPRLHATIDA</sequence>
<evidence type="ECO:0000313" key="2">
    <source>
        <dbReference type="Proteomes" id="UP001056120"/>
    </source>
</evidence>
<dbReference type="Proteomes" id="UP001056120">
    <property type="component" value="Linkage Group LG16"/>
</dbReference>
<reference evidence="2" key="1">
    <citation type="journal article" date="2022" name="Mol. Ecol. Resour.">
        <title>The genomes of chicory, endive, great burdock and yacon provide insights into Asteraceae palaeo-polyploidization history and plant inulin production.</title>
        <authorList>
            <person name="Fan W."/>
            <person name="Wang S."/>
            <person name="Wang H."/>
            <person name="Wang A."/>
            <person name="Jiang F."/>
            <person name="Liu H."/>
            <person name="Zhao H."/>
            <person name="Xu D."/>
            <person name="Zhang Y."/>
        </authorList>
    </citation>
    <scope>NUCLEOTIDE SEQUENCE [LARGE SCALE GENOMIC DNA]</scope>
    <source>
        <strain evidence="2">cv. Yunnan</strain>
    </source>
</reference>
<accession>A0ACB9FRR9</accession>
<organism evidence="1 2">
    <name type="scientific">Smallanthus sonchifolius</name>
    <dbReference type="NCBI Taxonomy" id="185202"/>
    <lineage>
        <taxon>Eukaryota</taxon>
        <taxon>Viridiplantae</taxon>
        <taxon>Streptophyta</taxon>
        <taxon>Embryophyta</taxon>
        <taxon>Tracheophyta</taxon>
        <taxon>Spermatophyta</taxon>
        <taxon>Magnoliopsida</taxon>
        <taxon>eudicotyledons</taxon>
        <taxon>Gunneridae</taxon>
        <taxon>Pentapetalae</taxon>
        <taxon>asterids</taxon>
        <taxon>campanulids</taxon>
        <taxon>Asterales</taxon>
        <taxon>Asteraceae</taxon>
        <taxon>Asteroideae</taxon>
        <taxon>Heliantheae alliance</taxon>
        <taxon>Millerieae</taxon>
        <taxon>Smallanthus</taxon>
    </lineage>
</organism>
<reference evidence="1 2" key="2">
    <citation type="journal article" date="2022" name="Mol. Ecol. Resour.">
        <title>The genomes of chicory, endive, great burdock and yacon provide insights into Asteraceae paleo-polyploidization history and plant inulin production.</title>
        <authorList>
            <person name="Fan W."/>
            <person name="Wang S."/>
            <person name="Wang H."/>
            <person name="Wang A."/>
            <person name="Jiang F."/>
            <person name="Liu H."/>
            <person name="Zhao H."/>
            <person name="Xu D."/>
            <person name="Zhang Y."/>
        </authorList>
    </citation>
    <scope>NUCLEOTIDE SEQUENCE [LARGE SCALE GENOMIC DNA]</scope>
    <source>
        <strain evidence="2">cv. Yunnan</strain>
        <tissue evidence="1">Leaves</tissue>
    </source>
</reference>
<keyword evidence="2" id="KW-1185">Reference proteome</keyword>
<name>A0ACB9FRR9_9ASTR</name>